<dbReference type="eggNOG" id="ENOG5031H39">
    <property type="taxonomic scope" value="Bacteria"/>
</dbReference>
<protein>
    <recommendedName>
        <fullName evidence="1">Inner membrane protein YgaP-like transmembrane domain-containing protein</fullName>
    </recommendedName>
</protein>
<dbReference type="Pfam" id="PF11127">
    <property type="entry name" value="YgaP-like_TM"/>
    <property type="match status" value="1"/>
</dbReference>
<organism evidence="2 3">
    <name type="scientific">Desulfomonile tiedjei (strain ATCC 49306 / DSM 6799 / DCB-1)</name>
    <dbReference type="NCBI Taxonomy" id="706587"/>
    <lineage>
        <taxon>Bacteria</taxon>
        <taxon>Pseudomonadati</taxon>
        <taxon>Thermodesulfobacteriota</taxon>
        <taxon>Desulfomonilia</taxon>
        <taxon>Desulfomonilales</taxon>
        <taxon>Desulfomonilaceae</taxon>
        <taxon>Desulfomonile</taxon>
    </lineage>
</organism>
<accession>I4BZS1</accession>
<dbReference type="PATRIC" id="fig|706587.4.peg.65"/>
<dbReference type="InterPro" id="IPR021309">
    <property type="entry name" value="YgaP-like_TM"/>
</dbReference>
<feature type="domain" description="Inner membrane protein YgaP-like transmembrane" evidence="1">
    <location>
        <begin position="56"/>
        <end position="107"/>
    </location>
</feature>
<reference evidence="2" key="1">
    <citation type="submission" date="2012-06" db="EMBL/GenBank/DDBJ databases">
        <title>Complete sequence of chromosome of Desulfomonile tiedjei DSM 6799.</title>
        <authorList>
            <consortium name="US DOE Joint Genome Institute (JGI-PGF)"/>
            <person name="Lucas S."/>
            <person name="Copeland A."/>
            <person name="Lapidus A."/>
            <person name="Glavina del Rio T."/>
            <person name="Dalin E."/>
            <person name="Tice H."/>
            <person name="Bruce D."/>
            <person name="Goodwin L."/>
            <person name="Pitluck S."/>
            <person name="Peters L."/>
            <person name="Ovchinnikova G."/>
            <person name="Zeytun A."/>
            <person name="Lu M."/>
            <person name="Kyrpides N."/>
            <person name="Mavromatis K."/>
            <person name="Ivanova N."/>
            <person name="Brettin T."/>
            <person name="Detter J.C."/>
            <person name="Han C."/>
            <person name="Larimer F."/>
            <person name="Land M."/>
            <person name="Hauser L."/>
            <person name="Markowitz V."/>
            <person name="Cheng J.-F."/>
            <person name="Hugenholtz P."/>
            <person name="Woyke T."/>
            <person name="Wu D."/>
            <person name="Spring S."/>
            <person name="Schroeder M."/>
            <person name="Brambilla E."/>
            <person name="Klenk H.-P."/>
            <person name="Eisen J.A."/>
        </authorList>
    </citation>
    <scope>NUCLEOTIDE SEQUENCE</scope>
    <source>
        <strain evidence="2">DSM 6799</strain>
    </source>
</reference>
<dbReference type="Proteomes" id="UP000006055">
    <property type="component" value="Chromosome"/>
</dbReference>
<name>I4BZS1_DESTA</name>
<gene>
    <name evidence="2" type="ordered locus">Desti_0063</name>
</gene>
<dbReference type="RefSeq" id="WP_014807971.1">
    <property type="nucleotide sequence ID" value="NC_018025.1"/>
</dbReference>
<evidence type="ECO:0000313" key="2">
    <source>
        <dbReference type="EMBL" id="AFM22812.1"/>
    </source>
</evidence>
<evidence type="ECO:0000259" key="1">
    <source>
        <dbReference type="Pfam" id="PF11127"/>
    </source>
</evidence>
<dbReference type="HOGENOM" id="CLU_126527_0_0_7"/>
<evidence type="ECO:0000313" key="3">
    <source>
        <dbReference type="Proteomes" id="UP000006055"/>
    </source>
</evidence>
<dbReference type="KEGG" id="dti:Desti_0063"/>
<proteinExistence type="predicted"/>
<dbReference type="Gene3D" id="6.10.140.1340">
    <property type="match status" value="1"/>
</dbReference>
<sequence>MLRELIPATNERVPLHTNDEVNEQIRLKTLQDIDKYKLHTEGIDARLEELDHEWDTERFLEANASTIVLISTILAASHSMYWLTLTGMIGFFLLQHALQGWCPPLPLIRRFGYRTADEINKERTALKFIRGDYAAYCTDPETVKNLV</sequence>
<keyword evidence="3" id="KW-1185">Reference proteome</keyword>
<dbReference type="EMBL" id="CP003360">
    <property type="protein sequence ID" value="AFM22812.1"/>
    <property type="molecule type" value="Genomic_DNA"/>
</dbReference>
<dbReference type="AlphaFoldDB" id="I4BZS1"/>
<dbReference type="STRING" id="706587.Desti_0063"/>